<keyword evidence="7" id="KW-1185">Reference proteome</keyword>
<evidence type="ECO:0000259" key="4">
    <source>
        <dbReference type="Pfam" id="PF08669"/>
    </source>
</evidence>
<dbReference type="Gene3D" id="3.50.50.60">
    <property type="entry name" value="FAD/NAD(P)-binding domain"/>
    <property type="match status" value="1"/>
</dbReference>
<dbReference type="InterPro" id="IPR006222">
    <property type="entry name" value="GCVT_N"/>
</dbReference>
<feature type="domain" description="Aminomethyltransferase C-terminal" evidence="4">
    <location>
        <begin position="818"/>
        <end position="897"/>
    </location>
</feature>
<dbReference type="AlphaFoldDB" id="A7SVT6"/>
<dbReference type="SUPFAM" id="SSF54373">
    <property type="entry name" value="FAD-linked reductases, C-terminal domain"/>
    <property type="match status" value="1"/>
</dbReference>
<dbReference type="Pfam" id="PF08669">
    <property type="entry name" value="GCV_T_C"/>
    <property type="match status" value="1"/>
</dbReference>
<dbReference type="Pfam" id="PF01266">
    <property type="entry name" value="DAO"/>
    <property type="match status" value="1"/>
</dbReference>
<dbReference type="Gene3D" id="3.30.1360.120">
    <property type="entry name" value="Probable tRNA modification gtpase trme, domain 1"/>
    <property type="match status" value="1"/>
</dbReference>
<dbReference type="GO" id="GO:0005759">
    <property type="term" value="C:mitochondrial matrix"/>
    <property type="evidence" value="ECO:0000318"/>
    <property type="project" value="GO_Central"/>
</dbReference>
<protein>
    <recommendedName>
        <fullName evidence="8">Sarcosine dehydrogenase, mitochondrial</fullName>
    </recommendedName>
</protein>
<organism evidence="6 7">
    <name type="scientific">Nematostella vectensis</name>
    <name type="common">Starlet sea anemone</name>
    <dbReference type="NCBI Taxonomy" id="45351"/>
    <lineage>
        <taxon>Eukaryota</taxon>
        <taxon>Metazoa</taxon>
        <taxon>Cnidaria</taxon>
        <taxon>Anthozoa</taxon>
        <taxon>Hexacorallia</taxon>
        <taxon>Actiniaria</taxon>
        <taxon>Edwardsiidae</taxon>
        <taxon>Nematostella</taxon>
    </lineage>
</organism>
<dbReference type="HOGENOM" id="CLU_007884_11_4_1"/>
<dbReference type="InterPro" id="IPR006076">
    <property type="entry name" value="FAD-dep_OxRdtase"/>
</dbReference>
<dbReference type="InterPro" id="IPR029043">
    <property type="entry name" value="GcvT/YgfZ_C"/>
</dbReference>
<dbReference type="PANTHER" id="PTHR43757">
    <property type="entry name" value="AMINOMETHYLTRANSFERASE"/>
    <property type="match status" value="1"/>
</dbReference>
<dbReference type="GO" id="GO:0005739">
    <property type="term" value="C:mitochondrion"/>
    <property type="evidence" value="ECO:0000318"/>
    <property type="project" value="GO_Central"/>
</dbReference>
<dbReference type="SUPFAM" id="SSF51905">
    <property type="entry name" value="FAD/NAD(P)-binding domain"/>
    <property type="match status" value="1"/>
</dbReference>
<accession>A7SVT6</accession>
<dbReference type="InterPro" id="IPR036188">
    <property type="entry name" value="FAD/NAD-bd_sf"/>
</dbReference>
<dbReference type="eggNOG" id="KOG2844">
    <property type="taxonomic scope" value="Eukaryota"/>
</dbReference>
<dbReference type="Gene3D" id="2.40.30.110">
    <property type="entry name" value="Aminomethyltransferase beta-barrel domains"/>
    <property type="match status" value="1"/>
</dbReference>
<feature type="domain" description="FAD dependent oxidoreductase central" evidence="5">
    <location>
        <begin position="425"/>
        <end position="480"/>
    </location>
</feature>
<evidence type="ECO:0000259" key="3">
    <source>
        <dbReference type="Pfam" id="PF01571"/>
    </source>
</evidence>
<dbReference type="Pfam" id="PF16350">
    <property type="entry name" value="FAO_M"/>
    <property type="match status" value="1"/>
</dbReference>
<dbReference type="GO" id="GO:0008480">
    <property type="term" value="F:sarcosine dehydrogenase activity"/>
    <property type="evidence" value="ECO:0000318"/>
    <property type="project" value="GO_Central"/>
</dbReference>
<dbReference type="SUPFAM" id="SSF101790">
    <property type="entry name" value="Aminomethyltransferase beta-barrel domain"/>
    <property type="match status" value="1"/>
</dbReference>
<dbReference type="Gene3D" id="3.30.9.10">
    <property type="entry name" value="D-Amino Acid Oxidase, subunit A, domain 2"/>
    <property type="match status" value="1"/>
</dbReference>
<dbReference type="InterPro" id="IPR027266">
    <property type="entry name" value="TrmE/GcvT-like"/>
</dbReference>
<reference evidence="6 7" key="1">
    <citation type="journal article" date="2007" name="Science">
        <title>Sea anemone genome reveals ancestral eumetazoan gene repertoire and genomic organization.</title>
        <authorList>
            <person name="Putnam N.H."/>
            <person name="Srivastava M."/>
            <person name="Hellsten U."/>
            <person name="Dirks B."/>
            <person name="Chapman J."/>
            <person name="Salamov A."/>
            <person name="Terry A."/>
            <person name="Shapiro H."/>
            <person name="Lindquist E."/>
            <person name="Kapitonov V.V."/>
            <person name="Jurka J."/>
            <person name="Genikhovich G."/>
            <person name="Grigoriev I.V."/>
            <person name="Lucas S.M."/>
            <person name="Steele R.E."/>
            <person name="Finnerty J.R."/>
            <person name="Technau U."/>
            <person name="Martindale M.Q."/>
            <person name="Rokhsar D.S."/>
        </authorList>
    </citation>
    <scope>NUCLEOTIDE SEQUENCE [LARGE SCALE GENOMIC DNA]</scope>
    <source>
        <strain evidence="7">CH2 X CH6</strain>
    </source>
</reference>
<dbReference type="InParanoid" id="A7SVT6"/>
<feature type="domain" description="GCVT N-terminal" evidence="3">
    <location>
        <begin position="483"/>
        <end position="798"/>
    </location>
</feature>
<dbReference type="PhylomeDB" id="A7SVT6"/>
<sequence length="926" mass="102260">MLTVSHFIGRKARSIERPVLGRLCRVLARWESTDATEAKPAVPYKTLQSKDSSTPSSVPAEADVVVIGGGSVGTSTLYHLTKMGVKNVILLERDKLTSGTTWHSAGLLWRLRPSDQEVEIIGHTRDLAKSLEEETGVSPGWIENGGLFIANNKERLDEYKRLMTLGHCYGIDSHVLDPKATKELYPLMNVKDLYGTLYSPGDGTIDPAGWASALTRGATKRGAKVFENCPVTGITTEVDDFGVLRVSGIDTVAGHIKTKNVVNCGGCWAPAVGAMAGVKVPLVAMHHAYIVSERIEGIQSMPNVRDHDASVYLKLQGDGLSIGGYEQNPIFWENVSVRNFAFSLFDLDWDVFSVHIEGACNRVPVIAETGVKSTVCGPESFTSDHKPLMGEAPELRGFYLGCGFNSAGIMLAGGCGRELAKWVVNGHPELDMYGYDIRRFHSSITGNQKWLSERSHEAYAKNYSMVFPHDEPLAGRNMRCDPFHQVLLDNGCVYQERHGWERPGWFKPDSKPQLKDYDFYGSYDRPSHEDYLYKDLLSQEYTFDFPPHHDIIGAEAKACRSNAAVFNMSYFAKYYISGLDAQKAVDWIFTANMQKKPGSVTYTCMCNKDGGVEADLTVSVLEPGDGSTAALPHFDGNGFYVAIGGGVGQHSYSHLTNVIAEKGFDVKLEEVTNDLGMLSVQGPKSREILSKLTDADLSDEAFYFSTHKMINIAGHPVRALRLTFVGELGWELHIPRDSCVPVYRAVMEAGREHGIVNAGYRAIDSLSAEKGYKHWHQDLRHDDTPLEAGLGFTCKLKKDTPFLGREALEKQKAEGIKKRLVCFTLDQHKALLGLEAIRRNGEVCGFIRRGDWGFAIDKSIAYGYVYDPSGKPVTNEFIKSGSYTLESRGEIFSVEAILGAPFDPKNLRVKGQYDKSSVFSEKAASK</sequence>
<dbReference type="InterPro" id="IPR032503">
    <property type="entry name" value="FAO_M"/>
</dbReference>
<dbReference type="Gene3D" id="3.30.70.1400">
    <property type="entry name" value="Aminomethyltransferase beta-barrel domains"/>
    <property type="match status" value="1"/>
</dbReference>
<dbReference type="FunFam" id="3.50.50.60:FF:000769">
    <property type="entry name" value="Sarcosine dehydrogenase"/>
    <property type="match status" value="1"/>
</dbReference>
<comment type="similarity">
    <text evidence="1">Belongs to the GcvT family.</text>
</comment>
<dbReference type="GO" id="GO:1901053">
    <property type="term" value="P:sarcosine catabolic process"/>
    <property type="evidence" value="ECO:0000318"/>
    <property type="project" value="GO_Central"/>
</dbReference>
<proteinExistence type="inferred from homology"/>
<feature type="domain" description="FAD dependent oxidoreductase" evidence="2">
    <location>
        <begin position="63"/>
        <end position="422"/>
    </location>
</feature>
<dbReference type="Proteomes" id="UP000001593">
    <property type="component" value="Unassembled WGS sequence"/>
</dbReference>
<dbReference type="InterPro" id="IPR013977">
    <property type="entry name" value="GcvT_C"/>
</dbReference>
<dbReference type="EMBL" id="DS469844">
    <property type="protein sequence ID" value="EDO32193.1"/>
    <property type="molecule type" value="Genomic_DNA"/>
</dbReference>
<dbReference type="STRING" id="45351.A7SVT6"/>
<dbReference type="PANTHER" id="PTHR43757:SF11">
    <property type="entry name" value="SARCOSINE DEHYDROGENASE"/>
    <property type="match status" value="1"/>
</dbReference>
<evidence type="ECO:0000313" key="6">
    <source>
        <dbReference type="EMBL" id="EDO32193.1"/>
    </source>
</evidence>
<evidence type="ECO:0000259" key="5">
    <source>
        <dbReference type="Pfam" id="PF16350"/>
    </source>
</evidence>
<dbReference type="Pfam" id="PF01571">
    <property type="entry name" value="GCV_T"/>
    <property type="match status" value="1"/>
</dbReference>
<evidence type="ECO:0000256" key="1">
    <source>
        <dbReference type="ARBA" id="ARBA00008609"/>
    </source>
</evidence>
<evidence type="ECO:0000313" key="7">
    <source>
        <dbReference type="Proteomes" id="UP000001593"/>
    </source>
</evidence>
<dbReference type="SUPFAM" id="SSF103025">
    <property type="entry name" value="Folate-binding domain"/>
    <property type="match status" value="1"/>
</dbReference>
<dbReference type="OMA" id="MVFKYDQ"/>
<dbReference type="GO" id="GO:0005737">
    <property type="term" value="C:cytoplasm"/>
    <property type="evidence" value="ECO:0000318"/>
    <property type="project" value="GO_Central"/>
</dbReference>
<dbReference type="InterPro" id="IPR028896">
    <property type="entry name" value="GcvT/YgfZ/DmdA"/>
</dbReference>
<dbReference type="FunFam" id="2.40.30.110:FF:000008">
    <property type="entry name" value="Sarcosine dehydrogenase"/>
    <property type="match status" value="1"/>
</dbReference>
<dbReference type="FunFam" id="3.30.1360.120:FF:000023">
    <property type="entry name" value="Sarcosine dehydrogenase"/>
    <property type="match status" value="1"/>
</dbReference>
<name>A7SVT6_NEMVE</name>
<evidence type="ECO:0000259" key="2">
    <source>
        <dbReference type="Pfam" id="PF01266"/>
    </source>
</evidence>
<evidence type="ECO:0008006" key="8">
    <source>
        <dbReference type="Google" id="ProtNLM"/>
    </source>
</evidence>
<gene>
    <name evidence="6" type="ORF">NEMVEDRAFT_v1g174872</name>
</gene>